<name>D7STA0_VITVI</name>
<sequence length="117" mass="13544">MIFYLLISSFHTNDIHHEHFCPSMDLNWAVFKLRGKVFNMQHIDILTICKEYYSNESLAQILLNIGRSKCTRVFNLMSESNRLETPLWPTVSPNPLVFINTFITGFTPSSLTTLSML</sequence>
<dbReference type="HOGENOM" id="CLU_2089217_0_0_1"/>
<dbReference type="InParanoid" id="D7STA0"/>
<proteinExistence type="predicted"/>
<gene>
    <name evidence="1" type="ordered locus">VIT_12s0055g00570</name>
</gene>
<dbReference type="Proteomes" id="UP000009183">
    <property type="component" value="Chromosome 12"/>
</dbReference>
<protein>
    <submittedName>
        <fullName evidence="1">Uncharacterized protein</fullName>
    </submittedName>
</protein>
<dbReference type="EMBL" id="FN595228">
    <property type="protein sequence ID" value="CBI20014.3"/>
    <property type="molecule type" value="Genomic_DNA"/>
</dbReference>
<evidence type="ECO:0000313" key="2">
    <source>
        <dbReference type="Proteomes" id="UP000009183"/>
    </source>
</evidence>
<keyword evidence="2" id="KW-1185">Reference proteome</keyword>
<dbReference type="STRING" id="29760.D7STA0"/>
<dbReference type="AlphaFoldDB" id="D7STA0"/>
<organism evidence="1 2">
    <name type="scientific">Vitis vinifera</name>
    <name type="common">Grape</name>
    <dbReference type="NCBI Taxonomy" id="29760"/>
    <lineage>
        <taxon>Eukaryota</taxon>
        <taxon>Viridiplantae</taxon>
        <taxon>Streptophyta</taxon>
        <taxon>Embryophyta</taxon>
        <taxon>Tracheophyta</taxon>
        <taxon>Spermatophyta</taxon>
        <taxon>Magnoliopsida</taxon>
        <taxon>eudicotyledons</taxon>
        <taxon>Gunneridae</taxon>
        <taxon>Pentapetalae</taxon>
        <taxon>rosids</taxon>
        <taxon>Vitales</taxon>
        <taxon>Vitaceae</taxon>
        <taxon>Viteae</taxon>
        <taxon>Vitis</taxon>
    </lineage>
</organism>
<evidence type="ECO:0000313" key="1">
    <source>
        <dbReference type="EMBL" id="CBI20014.3"/>
    </source>
</evidence>
<dbReference type="PaxDb" id="29760-VIT_12s0055g00570.t01"/>
<accession>D7STA0</accession>
<reference evidence="2" key="1">
    <citation type="journal article" date="2007" name="Nature">
        <title>The grapevine genome sequence suggests ancestral hexaploidization in major angiosperm phyla.</title>
        <authorList>
            <consortium name="The French-Italian Public Consortium for Grapevine Genome Characterization."/>
            <person name="Jaillon O."/>
            <person name="Aury J.-M."/>
            <person name="Noel B."/>
            <person name="Policriti A."/>
            <person name="Clepet C."/>
            <person name="Casagrande A."/>
            <person name="Choisne N."/>
            <person name="Aubourg S."/>
            <person name="Vitulo N."/>
            <person name="Jubin C."/>
            <person name="Vezzi A."/>
            <person name="Legeai F."/>
            <person name="Hugueney P."/>
            <person name="Dasilva C."/>
            <person name="Horner D."/>
            <person name="Mica E."/>
            <person name="Jublot D."/>
            <person name="Poulain J."/>
            <person name="Bruyere C."/>
            <person name="Billault A."/>
            <person name="Segurens B."/>
            <person name="Gouyvenoux M."/>
            <person name="Ugarte E."/>
            <person name="Cattonaro F."/>
            <person name="Anthouard V."/>
            <person name="Vico V."/>
            <person name="Del Fabbro C."/>
            <person name="Alaux M."/>
            <person name="Di Gaspero G."/>
            <person name="Dumas V."/>
            <person name="Felice N."/>
            <person name="Paillard S."/>
            <person name="Juman I."/>
            <person name="Moroldo M."/>
            <person name="Scalabrin S."/>
            <person name="Canaguier A."/>
            <person name="Le Clainche I."/>
            <person name="Malacrida G."/>
            <person name="Durand E."/>
            <person name="Pesole G."/>
            <person name="Laucou V."/>
            <person name="Chatelet P."/>
            <person name="Merdinoglu D."/>
            <person name="Delledonne M."/>
            <person name="Pezzotti M."/>
            <person name="Lecharny A."/>
            <person name="Scarpelli C."/>
            <person name="Artiguenave F."/>
            <person name="Pe M.E."/>
            <person name="Valle G."/>
            <person name="Morgante M."/>
            <person name="Caboche M."/>
            <person name="Adam-Blondon A.-F."/>
            <person name="Weissenbach J."/>
            <person name="Quetier F."/>
            <person name="Wincker P."/>
        </authorList>
    </citation>
    <scope>NUCLEOTIDE SEQUENCE [LARGE SCALE GENOMIC DNA]</scope>
    <source>
        <strain evidence="2">cv. Pinot noir / PN40024</strain>
    </source>
</reference>